<name>A0ABY5HMA9_9GAMM</name>
<dbReference type="InterPro" id="IPR032689">
    <property type="entry name" value="TraG-D_C"/>
</dbReference>
<dbReference type="Proteomes" id="UP001058461">
    <property type="component" value="Chromosome"/>
</dbReference>
<dbReference type="InterPro" id="IPR022458">
    <property type="entry name" value="Conjugative_coupling_TraG/TraD"/>
</dbReference>
<feature type="domain" description="TraD/TraG TraM recognition site" evidence="3">
    <location>
        <begin position="518"/>
        <end position="646"/>
    </location>
</feature>
<evidence type="ECO:0000256" key="1">
    <source>
        <dbReference type="SAM" id="MobiDB-lite"/>
    </source>
</evidence>
<evidence type="ECO:0000256" key="2">
    <source>
        <dbReference type="SAM" id="Phobius"/>
    </source>
</evidence>
<evidence type="ECO:0000313" key="4">
    <source>
        <dbReference type="EMBL" id="UTW12365.1"/>
    </source>
</evidence>
<dbReference type="SUPFAM" id="SSF52540">
    <property type="entry name" value="P-loop containing nucleoside triphosphate hydrolases"/>
    <property type="match status" value="1"/>
</dbReference>
<keyword evidence="5" id="KW-1185">Reference proteome</keyword>
<feature type="region of interest" description="Disordered" evidence="1">
    <location>
        <begin position="706"/>
        <end position="734"/>
    </location>
</feature>
<dbReference type="EMBL" id="CP073347">
    <property type="protein sequence ID" value="UTW12365.1"/>
    <property type="molecule type" value="Genomic_DNA"/>
</dbReference>
<dbReference type="CDD" id="cd01127">
    <property type="entry name" value="TrwB_TraG_TraD_VirD4"/>
    <property type="match status" value="1"/>
</dbReference>
<dbReference type="Gene3D" id="3.40.50.300">
    <property type="entry name" value="P-loop containing nucleotide triphosphate hydrolases"/>
    <property type="match status" value="2"/>
</dbReference>
<accession>A0ABY5HMA9</accession>
<keyword evidence="2" id="KW-0812">Transmembrane</keyword>
<reference evidence="4" key="1">
    <citation type="submission" date="2021-04" db="EMBL/GenBank/DDBJ databases">
        <title>Oceanospirillales bacteria with DddD are important DMSP degraders in coastal seawater.</title>
        <authorList>
            <person name="Liu J."/>
        </authorList>
    </citation>
    <scope>NUCLEOTIDE SEQUENCE</scope>
    <source>
        <strain evidence="4">D13-1</strain>
    </source>
</reference>
<protein>
    <submittedName>
        <fullName evidence="4">Type IV conjugative transfer system coupling protein TraD</fullName>
    </submittedName>
</protein>
<gene>
    <name evidence="4" type="primary">traD</name>
    <name evidence="4" type="ORF">KDW95_01390</name>
</gene>
<dbReference type="NCBIfam" id="TIGR03754">
    <property type="entry name" value="conj_TOL_TraD"/>
    <property type="match status" value="1"/>
</dbReference>
<feature type="transmembrane region" description="Helical" evidence="2">
    <location>
        <begin position="41"/>
        <end position="64"/>
    </location>
</feature>
<proteinExistence type="predicted"/>
<dbReference type="InterPro" id="IPR022503">
    <property type="entry name" value="Conj_coupling_TraG/TraD_PFGI-1"/>
</dbReference>
<evidence type="ECO:0000259" key="3">
    <source>
        <dbReference type="Pfam" id="PF12696"/>
    </source>
</evidence>
<evidence type="ECO:0000313" key="5">
    <source>
        <dbReference type="Proteomes" id="UP001058461"/>
    </source>
</evidence>
<keyword evidence="2" id="KW-0472">Membrane</keyword>
<keyword evidence="2" id="KW-1133">Transmembrane helix</keyword>
<organism evidence="4 5">
    <name type="scientific">Marinobacterium rhizophilum</name>
    <dbReference type="NCBI Taxonomy" id="420402"/>
    <lineage>
        <taxon>Bacteria</taxon>
        <taxon>Pseudomonadati</taxon>
        <taxon>Pseudomonadota</taxon>
        <taxon>Gammaproteobacteria</taxon>
        <taxon>Oceanospirillales</taxon>
        <taxon>Oceanospirillaceae</taxon>
        <taxon>Marinobacterium</taxon>
    </lineage>
</organism>
<dbReference type="InterPro" id="IPR027417">
    <property type="entry name" value="P-loop_NTPase"/>
</dbReference>
<sequence>MAQPVEVLLRPAVELYTVAVCTGGALLSLLAPWSLALNPLMGVGSALAFATFGALRLHEALVILRYRRNIRRLPRYLMTSRDVPVSQQRLFIGRGFLWEQRHTHRLMQTYRPEFRCYVEPTPAYRLARHLEQRLEFAPFPLSQLAKLAAWDVPLNPVRPLPPVGGMPRLHGIEPQEVDVSLPLGERVGHSLVLGTTRVGKTRLAELFITQDIRRRNRVGEHEVVIVFDPKGDADLLKRMYVEAQRAGRDGELYVFHLGWPDISARYNAVGRFGRISEVATRIAGQLSGEGNSAAFREFAWRFVNIIARALIELGQRPDYLLIQRHVINIDALFIEYAQHYFARTEPKAWEVIVQIEARLNDRTIPRNMIGREKRVIALEQYLSQVRNYDPVLDGLRSAVRYDRTYFDKIVASLLPLLEKLTSGKIAQLLAPDYADLADPRPIFDWMQIIRKRAVVYVGLDALSDAEVAAAVGNSMFSDLVSVAGHIYKFGVDDGLPAVKTSAKADAGAGAGADPKVPINVHADEFNELMGDEFIPMINKGGGAGIQVTAYTQTLSDIEARLGNRAKAGQVVGNFNNLFMLRVRETATAELLTQQLPRVEVYTTTVVSGATDSSDIHGSTDFTSNTQDRISMASVPMIEPSHVVGLPKGQCFALLQGGNLWKVRMPLPAPDPDEAIPADLQQLAGYMRQRYTEASQWWQNIGSPDLQEQVQAQPLPDDLLDDLTDGGAGRDEALP</sequence>
<dbReference type="NCBIfam" id="TIGR03743">
    <property type="entry name" value="SXT_TraD"/>
    <property type="match status" value="1"/>
</dbReference>
<feature type="transmembrane region" description="Helical" evidence="2">
    <location>
        <begin position="12"/>
        <end position="35"/>
    </location>
</feature>
<dbReference type="Pfam" id="PF12696">
    <property type="entry name" value="TraG-D_C"/>
    <property type="match status" value="1"/>
</dbReference>
<dbReference type="RefSeq" id="WP_255854436.1">
    <property type="nucleotide sequence ID" value="NZ_CP073347.1"/>
</dbReference>